<dbReference type="EMBL" id="FR845715">
    <property type="protein sequence ID" value="CCA45087.1"/>
    <property type="molecule type" value="Genomic_DNA"/>
</dbReference>
<gene>
    <name evidence="1" type="ORF">NMALPHA522_1546</name>
</gene>
<dbReference type="AlphaFoldDB" id="I4E6W9"/>
<name>I4E6W9_NEIME</name>
<reference evidence="1" key="1">
    <citation type="submission" date="2011-03" db="EMBL/GenBank/DDBJ databases">
        <title>Draft genome of Neisseria meningitidis strain alpha522.</title>
        <authorList>
            <person name="Schoen C."/>
            <person name="Blom J."/>
        </authorList>
    </citation>
    <scope>NUCLEOTIDE SEQUENCE</scope>
    <source>
        <strain evidence="1">Alpha522</strain>
    </source>
</reference>
<proteinExistence type="predicted"/>
<sequence length="51" mass="5721">MVVVCVPFAPLSQGAIFFARVLAAKEKCRLKPVFGRHFRVADYSSGKRRIP</sequence>
<accession>I4E6W9</accession>
<protein>
    <submittedName>
        <fullName evidence="1">Uncharacterized protein</fullName>
    </submittedName>
</protein>
<organism evidence="1">
    <name type="scientific">Neisseria meningitidis alpha522</name>
    <dbReference type="NCBI Taxonomy" id="996307"/>
    <lineage>
        <taxon>Bacteria</taxon>
        <taxon>Pseudomonadati</taxon>
        <taxon>Pseudomonadota</taxon>
        <taxon>Betaproteobacteria</taxon>
        <taxon>Neisseriales</taxon>
        <taxon>Neisseriaceae</taxon>
        <taxon>Neisseria</taxon>
    </lineage>
</organism>
<evidence type="ECO:0000313" key="1">
    <source>
        <dbReference type="EMBL" id="CCA45087.1"/>
    </source>
</evidence>